<protein>
    <submittedName>
        <fullName evidence="1">Uncharacterized protein</fullName>
    </submittedName>
</protein>
<evidence type="ECO:0000313" key="1">
    <source>
        <dbReference type="EMBL" id="KNZ62421.1"/>
    </source>
</evidence>
<organism evidence="1 2">
    <name type="scientific">Puccinia sorghi</name>
    <dbReference type="NCBI Taxonomy" id="27349"/>
    <lineage>
        <taxon>Eukaryota</taxon>
        <taxon>Fungi</taxon>
        <taxon>Dikarya</taxon>
        <taxon>Basidiomycota</taxon>
        <taxon>Pucciniomycotina</taxon>
        <taxon>Pucciniomycetes</taxon>
        <taxon>Pucciniales</taxon>
        <taxon>Pucciniaceae</taxon>
        <taxon>Puccinia</taxon>
    </lineage>
</organism>
<reference evidence="1 2" key="1">
    <citation type="submission" date="2015-08" db="EMBL/GenBank/DDBJ databases">
        <title>Next Generation Sequencing and Analysis of the Genome of Puccinia sorghi L Schw, the Causal Agent of Maize Common Rust.</title>
        <authorList>
            <person name="Rochi L."/>
            <person name="Burguener G."/>
            <person name="Darino M."/>
            <person name="Turjanski A."/>
            <person name="Kreff E."/>
            <person name="Dieguez M.J."/>
            <person name="Sacco F."/>
        </authorList>
    </citation>
    <scope>NUCLEOTIDE SEQUENCE [LARGE SCALE GENOMIC DNA]</scope>
    <source>
        <strain evidence="1 2">RO10H11247</strain>
    </source>
</reference>
<evidence type="ECO:0000313" key="2">
    <source>
        <dbReference type="Proteomes" id="UP000037035"/>
    </source>
</evidence>
<keyword evidence="2" id="KW-1185">Reference proteome</keyword>
<dbReference type="STRING" id="27349.A0A0L6VNY1"/>
<gene>
    <name evidence="1" type="ORF">VP01_1271g3</name>
</gene>
<dbReference type="AlphaFoldDB" id="A0A0L6VNY1"/>
<dbReference type="Proteomes" id="UP000037035">
    <property type="component" value="Unassembled WGS sequence"/>
</dbReference>
<name>A0A0L6VNY1_9BASI</name>
<dbReference type="EMBL" id="LAVV01003021">
    <property type="protein sequence ID" value="KNZ62421.1"/>
    <property type="molecule type" value="Genomic_DNA"/>
</dbReference>
<proteinExistence type="predicted"/>
<accession>A0A0L6VNY1</accession>
<sequence>MSHISNAKGGINLFTCFCSLIFGLWPIPVLPKKNSTPETKQLFPRAVSILKIYAKVTRKFFCHSYIAQETNSDKNLLTAFSPSPDQPANQTMSLGTASSLGTGLYPTNFLLSDYHAHSLRFWICRHFTTKFVQSVGMVISSKPCLTFHNNSDVGLQPSSSFADFLPPAAPVGPKVAKIPAPVDAECTTVPIWPVGTQLARYKSLTSIKNPHNLQWHTFLQIRLLVLDTLRLLNFIPHSRTGQLEQWWRKGTGQRFLITDSVCRRLSGLRSSNCPPCIHFGASKAGCTLALDLLEPFSSCSNQRLIIFHLARNQVIRKGFRSAAGAAHHFQSNPDEECYVKLHQLPFRPRVPLLCHLPPLPIQQLHLPPLPILQLHLPPLPILQLAHTRALNASKGSTKPLVPKQFLLSIESSDSTSFTRNLADPRDDSSTLNGKLGCTTRAGPADSSNALVFLVGIILYDKFQT</sequence>
<comment type="caution">
    <text evidence="1">The sequence shown here is derived from an EMBL/GenBank/DDBJ whole genome shotgun (WGS) entry which is preliminary data.</text>
</comment>
<dbReference type="VEuPathDB" id="FungiDB:VP01_1271g3"/>